<keyword evidence="4 5" id="KW-0472">Membrane</keyword>
<evidence type="ECO:0000256" key="4">
    <source>
        <dbReference type="ARBA" id="ARBA00023136"/>
    </source>
</evidence>
<feature type="domain" description="TLC" evidence="7">
    <location>
        <begin position="65"/>
        <end position="263"/>
    </location>
</feature>
<evidence type="ECO:0000256" key="3">
    <source>
        <dbReference type="ARBA" id="ARBA00022989"/>
    </source>
</evidence>
<evidence type="ECO:0000256" key="6">
    <source>
        <dbReference type="SAM" id="Phobius"/>
    </source>
</evidence>
<gene>
    <name evidence="8" type="ORF">COEREDRAFT_82121</name>
</gene>
<sequence>MANLGLIASADYLFHMLFDPLYLSGVGNYWKTIAVSLVGHILLLRVTPVISEFLLPQTYGGFNKSDKEAWGVSVTALIHSAFDACFIIGYFNNHELNNDKMDGYNECFEFYLAIALGYYVWDMSICLYNFSNYGFMYLIHAGLGVFGLLILTSRQLQFYAIPFLLPELSSVFLHIRHLMKYAGYSKSLIYKINFLLFLITYIVIRIGFEAYHSLLLVMDVYNEHTGNVFFPYAVFFSMLGVTLTVLNCIWLRQILNAAYYTLYPTSFKIKKNTKTN</sequence>
<dbReference type="GO" id="GO:0016020">
    <property type="term" value="C:membrane"/>
    <property type="evidence" value="ECO:0007669"/>
    <property type="project" value="UniProtKB-SubCell"/>
</dbReference>
<accession>A0A2G5B8P1</accession>
<keyword evidence="2 5" id="KW-0812">Transmembrane</keyword>
<name>A0A2G5B8P1_COERN</name>
<feature type="transmembrane region" description="Helical" evidence="6">
    <location>
        <begin position="29"/>
        <end position="48"/>
    </location>
</feature>
<evidence type="ECO:0000256" key="5">
    <source>
        <dbReference type="PROSITE-ProRule" id="PRU00205"/>
    </source>
</evidence>
<keyword evidence="9" id="KW-1185">Reference proteome</keyword>
<evidence type="ECO:0000256" key="1">
    <source>
        <dbReference type="ARBA" id="ARBA00004141"/>
    </source>
</evidence>
<dbReference type="Proteomes" id="UP000242474">
    <property type="component" value="Unassembled WGS sequence"/>
</dbReference>
<feature type="transmembrane region" description="Helical" evidence="6">
    <location>
        <begin position="228"/>
        <end position="250"/>
    </location>
</feature>
<evidence type="ECO:0000313" key="9">
    <source>
        <dbReference type="Proteomes" id="UP000242474"/>
    </source>
</evidence>
<dbReference type="EMBL" id="KZ303508">
    <property type="protein sequence ID" value="PIA15375.1"/>
    <property type="molecule type" value="Genomic_DNA"/>
</dbReference>
<evidence type="ECO:0000256" key="2">
    <source>
        <dbReference type="ARBA" id="ARBA00022692"/>
    </source>
</evidence>
<comment type="subcellular location">
    <subcellularLocation>
        <location evidence="1">Membrane</location>
        <topology evidence="1">Multi-pass membrane protein</topology>
    </subcellularLocation>
</comment>
<dbReference type="InterPro" id="IPR006634">
    <property type="entry name" value="TLC-dom"/>
</dbReference>
<dbReference type="Pfam" id="PF03798">
    <property type="entry name" value="TRAM_LAG1_CLN8"/>
    <property type="match status" value="1"/>
</dbReference>
<dbReference type="GO" id="GO:0005783">
    <property type="term" value="C:endoplasmic reticulum"/>
    <property type="evidence" value="ECO:0007669"/>
    <property type="project" value="TreeGrafter"/>
</dbReference>
<dbReference type="AlphaFoldDB" id="A0A2G5B8P1"/>
<dbReference type="InterPro" id="IPR050846">
    <property type="entry name" value="TLCD"/>
</dbReference>
<dbReference type="GO" id="GO:0055088">
    <property type="term" value="P:lipid homeostasis"/>
    <property type="evidence" value="ECO:0007669"/>
    <property type="project" value="TreeGrafter"/>
</dbReference>
<proteinExistence type="predicted"/>
<feature type="transmembrane region" description="Helical" evidence="6">
    <location>
        <begin position="133"/>
        <end position="152"/>
    </location>
</feature>
<dbReference type="SMART" id="SM00724">
    <property type="entry name" value="TLC"/>
    <property type="match status" value="1"/>
</dbReference>
<dbReference type="STRING" id="763665.A0A2G5B8P1"/>
<organism evidence="8 9">
    <name type="scientific">Coemansia reversa (strain ATCC 12441 / NRRL 1564)</name>
    <dbReference type="NCBI Taxonomy" id="763665"/>
    <lineage>
        <taxon>Eukaryota</taxon>
        <taxon>Fungi</taxon>
        <taxon>Fungi incertae sedis</taxon>
        <taxon>Zoopagomycota</taxon>
        <taxon>Kickxellomycotina</taxon>
        <taxon>Kickxellomycetes</taxon>
        <taxon>Kickxellales</taxon>
        <taxon>Kickxellaceae</taxon>
        <taxon>Coemansia</taxon>
    </lineage>
</organism>
<reference evidence="8 9" key="1">
    <citation type="journal article" date="2015" name="Genome Biol. Evol.">
        <title>Phylogenomic analyses indicate that early fungi evolved digesting cell walls of algal ancestors of land plants.</title>
        <authorList>
            <person name="Chang Y."/>
            <person name="Wang S."/>
            <person name="Sekimoto S."/>
            <person name="Aerts A.L."/>
            <person name="Choi C."/>
            <person name="Clum A."/>
            <person name="LaButti K.M."/>
            <person name="Lindquist E.A."/>
            <person name="Yee Ngan C."/>
            <person name="Ohm R.A."/>
            <person name="Salamov A.A."/>
            <person name="Grigoriev I.V."/>
            <person name="Spatafora J.W."/>
            <person name="Berbee M.L."/>
        </authorList>
    </citation>
    <scope>NUCLEOTIDE SEQUENCE [LARGE SCALE GENOMIC DNA]</scope>
    <source>
        <strain evidence="8 9">NRRL 1564</strain>
    </source>
</reference>
<evidence type="ECO:0000313" key="8">
    <source>
        <dbReference type="EMBL" id="PIA15375.1"/>
    </source>
</evidence>
<feature type="transmembrane region" description="Helical" evidence="6">
    <location>
        <begin position="69"/>
        <end position="91"/>
    </location>
</feature>
<dbReference type="OrthoDB" id="10266980at2759"/>
<dbReference type="PROSITE" id="PS50922">
    <property type="entry name" value="TLC"/>
    <property type="match status" value="1"/>
</dbReference>
<dbReference type="PANTHER" id="PTHR13439">
    <property type="entry name" value="CT120 PROTEIN"/>
    <property type="match status" value="1"/>
</dbReference>
<protein>
    <recommendedName>
        <fullName evidence="7">TLC domain-containing protein</fullName>
    </recommendedName>
</protein>
<feature type="transmembrane region" description="Helical" evidence="6">
    <location>
        <begin position="188"/>
        <end position="208"/>
    </location>
</feature>
<evidence type="ECO:0000259" key="7">
    <source>
        <dbReference type="PROSITE" id="PS50922"/>
    </source>
</evidence>
<dbReference type="PANTHER" id="PTHR13439:SF0">
    <property type="entry name" value="TOPOISOMERASE I DAMAGE AFFECTED PROTEIN 4"/>
    <property type="match status" value="1"/>
</dbReference>
<feature type="transmembrane region" description="Helical" evidence="6">
    <location>
        <begin position="158"/>
        <end position="176"/>
    </location>
</feature>
<keyword evidence="3 6" id="KW-1133">Transmembrane helix</keyword>